<evidence type="ECO:0000313" key="2">
    <source>
        <dbReference type="Proteomes" id="UP000297951"/>
    </source>
</evidence>
<organism evidence="1 2">
    <name type="scientific">Rothia nasimurium</name>
    <dbReference type="NCBI Taxonomy" id="85336"/>
    <lineage>
        <taxon>Bacteria</taxon>
        <taxon>Bacillati</taxon>
        <taxon>Actinomycetota</taxon>
        <taxon>Actinomycetes</taxon>
        <taxon>Micrococcales</taxon>
        <taxon>Micrococcaceae</taxon>
        <taxon>Rothia</taxon>
    </lineage>
</organism>
<accession>A0A4Y9F637</accession>
<sequence>MSRSWFTCAQCGIECDNSVVAPGYEGSALKICQICDKSYCDVCDSLYAQPTPTTRQGWTACCPECGHRDFFTPDVARNIIELNHRLRKETHP</sequence>
<proteinExistence type="predicted"/>
<protein>
    <submittedName>
        <fullName evidence="1">Uncharacterized protein</fullName>
    </submittedName>
</protein>
<comment type="caution">
    <text evidence="1">The sequence shown here is derived from an EMBL/GenBank/DDBJ whole genome shotgun (WGS) entry which is preliminary data.</text>
</comment>
<dbReference type="AlphaFoldDB" id="A0A4Y9F637"/>
<dbReference type="Proteomes" id="UP000297951">
    <property type="component" value="Unassembled WGS sequence"/>
</dbReference>
<dbReference type="RefSeq" id="WP_135011997.1">
    <property type="nucleotide sequence ID" value="NZ_JADGLK010000012.1"/>
</dbReference>
<dbReference type="EMBL" id="SPQC01000012">
    <property type="protein sequence ID" value="TFU22932.1"/>
    <property type="molecule type" value="Genomic_DNA"/>
</dbReference>
<gene>
    <name evidence="1" type="ORF">E4U03_04770</name>
</gene>
<evidence type="ECO:0000313" key="1">
    <source>
        <dbReference type="EMBL" id="TFU22932.1"/>
    </source>
</evidence>
<name>A0A4Y9F637_9MICC</name>
<reference evidence="1 2" key="1">
    <citation type="submission" date="2019-03" db="EMBL/GenBank/DDBJ databases">
        <title>Diversity of the mouse oral microbiome.</title>
        <authorList>
            <person name="Joseph S."/>
            <person name="Aduse-Opoku J."/>
            <person name="Curtis M."/>
            <person name="Wade W."/>
            <person name="Hashim A."/>
        </authorList>
    </citation>
    <scope>NUCLEOTIDE SEQUENCE [LARGE SCALE GENOMIC DNA]</scope>
    <source>
        <strain evidence="2">irhom_31</strain>
    </source>
</reference>